<dbReference type="InterPro" id="IPR041413">
    <property type="entry name" value="MLTR_LBD"/>
</dbReference>
<comment type="caution">
    <text evidence="3">The sequence shown here is derived from an EMBL/GenBank/DDBJ whole genome shotgun (WGS) entry which is preliminary data.</text>
</comment>
<organism evidence="3 4">
    <name type="scientific">Nocardia aobensis</name>
    <dbReference type="NCBI Taxonomy" id="257277"/>
    <lineage>
        <taxon>Bacteria</taxon>
        <taxon>Bacillati</taxon>
        <taxon>Actinomycetota</taxon>
        <taxon>Actinomycetes</taxon>
        <taxon>Mycobacteriales</taxon>
        <taxon>Nocardiaceae</taxon>
        <taxon>Nocardia</taxon>
    </lineage>
</organism>
<dbReference type="SMART" id="SM00530">
    <property type="entry name" value="HTH_XRE"/>
    <property type="match status" value="1"/>
</dbReference>
<evidence type="ECO:0000313" key="3">
    <source>
        <dbReference type="EMBL" id="MFF0499898.1"/>
    </source>
</evidence>
<proteinExistence type="predicted"/>
<feature type="domain" description="HTH cro/C1-type" evidence="2">
    <location>
        <begin position="40"/>
        <end position="87"/>
    </location>
</feature>
<dbReference type="InterPro" id="IPR001387">
    <property type="entry name" value="Cro/C1-type_HTH"/>
</dbReference>
<gene>
    <name evidence="3" type="ORF">ACFYU5_26095</name>
</gene>
<evidence type="ECO:0000313" key="4">
    <source>
        <dbReference type="Proteomes" id="UP001601442"/>
    </source>
</evidence>
<dbReference type="SUPFAM" id="SSF47413">
    <property type="entry name" value="lambda repressor-like DNA-binding domains"/>
    <property type="match status" value="1"/>
</dbReference>
<dbReference type="PANTHER" id="PTHR35010">
    <property type="entry name" value="BLL4672 PROTEIN-RELATED"/>
    <property type="match status" value="1"/>
</dbReference>
<dbReference type="PROSITE" id="PS50943">
    <property type="entry name" value="HTH_CROC1"/>
    <property type="match status" value="1"/>
</dbReference>
<feature type="region of interest" description="Disordered" evidence="1">
    <location>
        <begin position="20"/>
        <end position="39"/>
    </location>
</feature>
<dbReference type="RefSeq" id="WP_387398766.1">
    <property type="nucleotide sequence ID" value="NZ_JBIAMT010000005.1"/>
</dbReference>
<dbReference type="Gene3D" id="3.30.450.180">
    <property type="match status" value="1"/>
</dbReference>
<evidence type="ECO:0000256" key="1">
    <source>
        <dbReference type="SAM" id="MobiDB-lite"/>
    </source>
</evidence>
<dbReference type="Gene3D" id="1.10.260.40">
    <property type="entry name" value="lambda repressor-like DNA-binding domains"/>
    <property type="match status" value="1"/>
</dbReference>
<feature type="region of interest" description="Disordered" evidence="1">
    <location>
        <begin position="281"/>
        <end position="301"/>
    </location>
</feature>
<dbReference type="InterPro" id="IPR010982">
    <property type="entry name" value="Lambda_DNA-bd_dom_sf"/>
</dbReference>
<keyword evidence="4" id="KW-1185">Reference proteome</keyword>
<evidence type="ECO:0000259" key="2">
    <source>
        <dbReference type="PROSITE" id="PS50943"/>
    </source>
</evidence>
<dbReference type="EMBL" id="JBIAMT010000005">
    <property type="protein sequence ID" value="MFF0499898.1"/>
    <property type="molecule type" value="Genomic_DNA"/>
</dbReference>
<dbReference type="CDD" id="cd00093">
    <property type="entry name" value="HTH_XRE"/>
    <property type="match status" value="1"/>
</dbReference>
<dbReference type="PANTHER" id="PTHR35010:SF2">
    <property type="entry name" value="BLL4672 PROTEIN"/>
    <property type="match status" value="1"/>
</dbReference>
<accession>A0ABW6P9R6</accession>
<dbReference type="Proteomes" id="UP001601442">
    <property type="component" value="Unassembled WGS sequence"/>
</dbReference>
<protein>
    <submittedName>
        <fullName evidence="3">Helix-turn-helix transcriptional regulator</fullName>
    </submittedName>
</protein>
<reference evidence="3 4" key="1">
    <citation type="submission" date="2024-10" db="EMBL/GenBank/DDBJ databases">
        <title>The Natural Products Discovery Center: Release of the First 8490 Sequenced Strains for Exploring Actinobacteria Biosynthetic Diversity.</title>
        <authorList>
            <person name="Kalkreuter E."/>
            <person name="Kautsar S.A."/>
            <person name="Yang D."/>
            <person name="Bader C.D."/>
            <person name="Teijaro C.N."/>
            <person name="Fluegel L."/>
            <person name="Davis C.M."/>
            <person name="Simpson J.R."/>
            <person name="Lauterbach L."/>
            <person name="Steele A.D."/>
            <person name="Gui C."/>
            <person name="Meng S."/>
            <person name="Li G."/>
            <person name="Viehrig K."/>
            <person name="Ye F."/>
            <person name="Su P."/>
            <person name="Kiefer A.F."/>
            <person name="Nichols A."/>
            <person name="Cepeda A.J."/>
            <person name="Yan W."/>
            <person name="Fan B."/>
            <person name="Jiang Y."/>
            <person name="Adhikari A."/>
            <person name="Zheng C.-J."/>
            <person name="Schuster L."/>
            <person name="Cowan T.M."/>
            <person name="Smanski M.J."/>
            <person name="Chevrette M.G."/>
            <person name="De Carvalho L.P.S."/>
            <person name="Shen B."/>
        </authorList>
    </citation>
    <scope>NUCLEOTIDE SEQUENCE [LARGE SCALE GENOMIC DNA]</scope>
    <source>
        <strain evidence="3 4">NPDC004119</strain>
    </source>
</reference>
<dbReference type="Pfam" id="PF17765">
    <property type="entry name" value="MLTR_LBD"/>
    <property type="match status" value="1"/>
</dbReference>
<name>A0ABW6P9R6_9NOCA</name>
<dbReference type="Pfam" id="PF13560">
    <property type="entry name" value="HTH_31"/>
    <property type="match status" value="1"/>
</dbReference>
<sequence>MSAADSKQRRLELAAFLRAKRAAAPVPSSDTSSPKRRVPGLRREEVAHLAGVSYTWYTRLEQGRDVRPTAQVVDAVARALGLDDASHRHLRRLADLPLGDRTETADSVGEDVLMLLEHLLPAPAVVLNSRFDYVAWNDAHSTLFYDASRLPTDRRNALWATFMVPAVRESLVDWDEQARSVIAQFRAEAALRPADGRSDELVAELINHSPEFECWWAAHEVRRGDARSCVFRHPQAGEVRTRLVQLRLVAQPWFKLVTHLPEGEGTADRLRALQGSEIWTARAAERQPLESPPASEAPPPR</sequence>